<dbReference type="Pfam" id="PF22958">
    <property type="entry name" value="Ltn1_1st"/>
    <property type="match status" value="1"/>
</dbReference>
<protein>
    <recommendedName>
        <fullName evidence="6 16">E3 ubiquitin-protein ligase listerin</fullName>
        <ecNumber evidence="5 16">2.3.2.27</ecNumber>
    </recommendedName>
    <alternativeName>
        <fullName evidence="14 16">RING-type E3 ubiquitin transferase listerin</fullName>
    </alternativeName>
</protein>
<dbReference type="InterPro" id="IPR013083">
    <property type="entry name" value="Znf_RING/FYVE/PHD"/>
</dbReference>
<dbReference type="EC" id="2.3.2.27" evidence="5 16"/>
<dbReference type="Pfam" id="PF24618">
    <property type="entry name" value="LTN1_E3_ligase_5th"/>
    <property type="match status" value="1"/>
</dbReference>
<dbReference type="Proteomes" id="UP000789390">
    <property type="component" value="Unassembled WGS sequence"/>
</dbReference>
<dbReference type="InterPro" id="IPR054477">
    <property type="entry name" value="LTN1_E3_ligase_6th"/>
</dbReference>
<dbReference type="SUPFAM" id="SSF48371">
    <property type="entry name" value="ARM repeat"/>
    <property type="match status" value="1"/>
</dbReference>
<evidence type="ECO:0000313" key="19">
    <source>
        <dbReference type="EMBL" id="CAH0110730.1"/>
    </source>
</evidence>
<evidence type="ECO:0000256" key="7">
    <source>
        <dbReference type="ARBA" id="ARBA00022490"/>
    </source>
</evidence>
<dbReference type="InterPro" id="IPR001841">
    <property type="entry name" value="Znf_RING"/>
</dbReference>
<dbReference type="GO" id="GO:0005829">
    <property type="term" value="C:cytosol"/>
    <property type="evidence" value="ECO:0007669"/>
    <property type="project" value="UniProtKB-SubCell"/>
</dbReference>
<keyword evidence="7" id="KW-0963">Cytoplasm</keyword>
<evidence type="ECO:0000256" key="15">
    <source>
        <dbReference type="PROSITE-ProRule" id="PRU00175"/>
    </source>
</evidence>
<keyword evidence="20" id="KW-1185">Reference proteome</keyword>
<keyword evidence="12 16" id="KW-0833">Ubl conjugation pathway</keyword>
<dbReference type="GO" id="GO:1990112">
    <property type="term" value="C:RQC complex"/>
    <property type="evidence" value="ECO:0007669"/>
    <property type="project" value="UniProtKB-UniRule"/>
</dbReference>
<evidence type="ECO:0000256" key="1">
    <source>
        <dbReference type="ARBA" id="ARBA00000900"/>
    </source>
</evidence>
<dbReference type="Pfam" id="PF23009">
    <property type="entry name" value="UBC_like"/>
    <property type="match status" value="1"/>
</dbReference>
<comment type="similarity">
    <text evidence="4 16">Belongs to the LTN1 family.</text>
</comment>
<evidence type="ECO:0000256" key="17">
    <source>
        <dbReference type="SAM" id="MobiDB-lite"/>
    </source>
</evidence>
<dbReference type="Gene3D" id="3.30.40.10">
    <property type="entry name" value="Zinc/RING finger domain, C3HC4 (zinc finger)"/>
    <property type="match status" value="1"/>
</dbReference>
<dbReference type="InterPro" id="IPR054478">
    <property type="entry name" value="LTN1_UBC"/>
</dbReference>
<evidence type="ECO:0000256" key="14">
    <source>
        <dbReference type="ARBA" id="ARBA00032366"/>
    </source>
</evidence>
<organism evidence="19 20">
    <name type="scientific">Daphnia galeata</name>
    <dbReference type="NCBI Taxonomy" id="27404"/>
    <lineage>
        <taxon>Eukaryota</taxon>
        <taxon>Metazoa</taxon>
        <taxon>Ecdysozoa</taxon>
        <taxon>Arthropoda</taxon>
        <taxon>Crustacea</taxon>
        <taxon>Branchiopoda</taxon>
        <taxon>Diplostraca</taxon>
        <taxon>Cladocera</taxon>
        <taxon>Anomopoda</taxon>
        <taxon>Daphniidae</taxon>
        <taxon>Daphnia</taxon>
    </lineage>
</organism>
<evidence type="ECO:0000256" key="8">
    <source>
        <dbReference type="ARBA" id="ARBA00022679"/>
    </source>
</evidence>
<name>A0A8J2RYJ4_9CRUS</name>
<sequence length="1646" mass="186254">MGGKDKKGPRTKGNTKPSSSGRSAELLGHVPEFVGFSGLPEGSYVPIVGTNSLIEDASSDLNVPADFRLSLRKMGKRDSTTKIKALQEFSELCKQNSVDTLKNVLPFWPRIFSRLAIDGDRRVREYLHKSHFQLTNQLGRNIAPYLKDMMGAWFTSQCDTYAPASSLASHSLKTCFPGNKLLDAIAFCHNEIMDYIKDSIFKEDNLSDEQQERITIGGIGGYSLLLQQTKSIGSEKNRPRHIEIWENANLYKVVEKSKSLIIKQAWFGLIYNVVHYLPEIAQENSKKILPSVFKFFDDSESTSQLALWETTLKILMNIENALSYVNLSSQATPKFLNLLQNACSGNASKICPLVVPYVRLLRDNKKNSILKEELDHQVIKALFQGLLCRHIANSSLEASALSLSLFQLLDYIVKVTQDSSHVSELLQNTLIPSLDLMMKSQCSELVLSAVIRQMTMTLNSWFITEEKIATEFWDLLECFIVTLATQPPQFESSVFKNVSLIILVLMNSHSKLDIRAKMTKRTIRLRFADANANDDSKSQEASVVPEMPTLFKEKVVKMSVFICKDALKRCETSDCETSLRLFASLIECEDILRGFLAAESTSSIESMLCLIQRLLQKLRNNNTSSLFFTVLDVQDRDLRHKILEGLSLDKLTCIALTTTALENPNLSQKEVVLEWLESPNVGKLLISATKSVGTFSNEDEDNAVYWRLLRAALSAKKQSSQVPLLKKEHISGIVKAFIETLKSELMEEDSITYVQKFSNVLKPSAESNVLLESSDEWLDSLVDVLCSSVHIQPESFSILLQLWKHGASYAIHCRCQSAVTVIRRKLLAIQEYGMAERLVEVFQHILDLELQQNDPEVSHLLVRQVLLTDVEWMDWMKDSNSCDLMAKEIMSGNYCHVVPIANNFKPVQLNSWVGLLNAAFAISSIMVHNQHMFEEDRTELVPNIFYASAVAGVLEEVNRNRTKDAVLKDVEKMSGMLENNANILLSSCSTLEKSNILNKIVSNARQHRWIWCLAARKLQTILHQSFEENETTEDIVLILPSLSDEELNRITLSQISKLSTISKNNWTESFQILASVRFLLEKLKANINSGTMDAVIKSITILQSWQLEHDESFIFGQDLKTVSRTGSCVKAVWTVIEIIRLLSVIVELYPYKLVHSLWDFILCSMTSWCTTLEESWAEVSSSNLISNPFLLSFTIALCRLIQNCGVIIADAEQKKDELISAIPPNLVSEWNDVFSDATYNTLLPIFLRLSRNNASHISSIYLMETLALSVRNASVKVVQSTADKLSPLLLAKHSAIQFAAHGLTIKLLPEIISTELAKSKEEVDGDQEKTERPPPQALLLPLEKVILEVLDDLRCGDLHTTEPYSEECTQLIGYFLGWDLILRLCGCSSSELRYQYASYLSNSKLISRLMNILFCIIPHTSFQQQADLEIEFLPNVVLTEKVIQDMAIMIYSSTLRHLPAVVRRWCNNADKRTASLVEKFTSRCVSPVLCTLDLQFCTKTWDNMTVRVRPTAREVIATYKLNEEGSMELIMQLPANYPLGNIVVETGRKVGVTANQWRSWILQLQTFLMQQNGSILDGLTLWKRNVDKRFEGIEECYICYYVLHGSNYQLPKLSCRTCRKKFHADCLYKWFSTSNNSTCPLCRNLF</sequence>
<dbReference type="InterPro" id="IPR039804">
    <property type="entry name" value="RING-CH-C4HC3_LTN1"/>
</dbReference>
<proteinExistence type="inferred from homology"/>
<dbReference type="PROSITE" id="PS50089">
    <property type="entry name" value="ZF_RING_2"/>
    <property type="match status" value="1"/>
</dbReference>
<evidence type="ECO:0000256" key="4">
    <source>
        <dbReference type="ARBA" id="ARBA00007997"/>
    </source>
</evidence>
<feature type="domain" description="RING-type" evidence="18">
    <location>
        <begin position="1596"/>
        <end position="1643"/>
    </location>
</feature>
<dbReference type="GO" id="GO:0008270">
    <property type="term" value="F:zinc ion binding"/>
    <property type="evidence" value="ECO:0007669"/>
    <property type="project" value="UniProtKB-KW"/>
</dbReference>
<dbReference type="GO" id="GO:0043023">
    <property type="term" value="F:ribosomal large subunit binding"/>
    <property type="evidence" value="ECO:0007669"/>
    <property type="project" value="TreeGrafter"/>
</dbReference>
<dbReference type="GO" id="GO:0061630">
    <property type="term" value="F:ubiquitin protein ligase activity"/>
    <property type="evidence" value="ECO:0007669"/>
    <property type="project" value="UniProtKB-UniRule"/>
</dbReference>
<feature type="region of interest" description="Disordered" evidence="17">
    <location>
        <begin position="1"/>
        <end position="24"/>
    </location>
</feature>
<dbReference type="EMBL" id="CAKKLH010000305">
    <property type="protein sequence ID" value="CAH0110730.1"/>
    <property type="molecule type" value="Genomic_DNA"/>
</dbReference>
<evidence type="ECO:0000313" key="20">
    <source>
        <dbReference type="Proteomes" id="UP000789390"/>
    </source>
</evidence>
<dbReference type="GO" id="GO:0016567">
    <property type="term" value="P:protein ubiquitination"/>
    <property type="evidence" value="ECO:0007669"/>
    <property type="project" value="UniProtKB-UniPathway"/>
</dbReference>
<dbReference type="PANTHER" id="PTHR12389">
    <property type="entry name" value="ZINC FINGER PROTEIN 294"/>
    <property type="match status" value="1"/>
</dbReference>
<evidence type="ECO:0000256" key="13">
    <source>
        <dbReference type="ARBA" id="ARBA00022833"/>
    </source>
</evidence>
<dbReference type="SMART" id="SM00744">
    <property type="entry name" value="RINGv"/>
    <property type="match status" value="1"/>
</dbReference>
<evidence type="ECO:0000256" key="3">
    <source>
        <dbReference type="ARBA" id="ARBA00004906"/>
    </source>
</evidence>
<evidence type="ECO:0000256" key="16">
    <source>
        <dbReference type="RuleBase" id="RU367090"/>
    </source>
</evidence>
<keyword evidence="10" id="KW-0677">Repeat</keyword>
<keyword evidence="11 15" id="KW-0863">Zinc-finger</keyword>
<dbReference type="FunFam" id="3.30.40.10:FF:000038">
    <property type="entry name" value="E3 ubiquitin-protein ligase listerin"/>
    <property type="match status" value="1"/>
</dbReference>
<dbReference type="InterPro" id="IPR011016">
    <property type="entry name" value="Znf_RING-CH"/>
</dbReference>
<dbReference type="InterPro" id="IPR039795">
    <property type="entry name" value="LTN1/Rkr1"/>
</dbReference>
<comment type="catalytic activity">
    <reaction evidence="1 16">
        <text>S-ubiquitinyl-[E2 ubiquitin-conjugating enzyme]-L-cysteine + [acceptor protein]-L-lysine = [E2 ubiquitin-conjugating enzyme]-L-cysteine + N(6)-ubiquitinyl-[acceptor protein]-L-lysine.</text>
        <dbReference type="EC" id="2.3.2.27"/>
    </reaction>
</comment>
<comment type="function">
    <text evidence="16">E3 ubiquitin-protein ligase. Component of the ribosome quality control complex (RQC), a ribosome-associated complex that mediates ubiquitination and extraction of incompletely synthesized nascent chains for proteasomal degradation.</text>
</comment>
<evidence type="ECO:0000256" key="10">
    <source>
        <dbReference type="ARBA" id="ARBA00022737"/>
    </source>
</evidence>
<evidence type="ECO:0000256" key="12">
    <source>
        <dbReference type="ARBA" id="ARBA00022786"/>
    </source>
</evidence>
<dbReference type="SUPFAM" id="SSF57850">
    <property type="entry name" value="RING/U-box"/>
    <property type="match status" value="1"/>
</dbReference>
<evidence type="ECO:0000259" key="18">
    <source>
        <dbReference type="PROSITE" id="PS50089"/>
    </source>
</evidence>
<dbReference type="InterPro" id="IPR056241">
    <property type="entry name" value="LTN1_HEAT_5th"/>
</dbReference>
<comment type="pathway">
    <text evidence="3 16">Protein modification; protein ubiquitination.</text>
</comment>
<keyword evidence="13 16" id="KW-0862">Zinc</keyword>
<comment type="caution">
    <text evidence="19">The sequence shown here is derived from an EMBL/GenBank/DDBJ whole genome shotgun (WGS) entry which is preliminary data.</text>
</comment>
<dbReference type="Pfam" id="PF13639">
    <property type="entry name" value="zf-RING_2"/>
    <property type="match status" value="1"/>
</dbReference>
<evidence type="ECO:0000256" key="2">
    <source>
        <dbReference type="ARBA" id="ARBA00004514"/>
    </source>
</evidence>
<comment type="subunit">
    <text evidence="16">Component of the ribosome quality control complex (RQC).</text>
</comment>
<evidence type="ECO:0000256" key="6">
    <source>
        <dbReference type="ARBA" id="ARBA00017157"/>
    </source>
</evidence>
<dbReference type="PANTHER" id="PTHR12389:SF0">
    <property type="entry name" value="E3 UBIQUITIN-PROTEIN LIGASE LISTERIN"/>
    <property type="match status" value="1"/>
</dbReference>
<dbReference type="CDD" id="cd16491">
    <property type="entry name" value="RING-CH-C4HC3_LTN1"/>
    <property type="match status" value="1"/>
</dbReference>
<evidence type="ECO:0000256" key="5">
    <source>
        <dbReference type="ARBA" id="ARBA00012483"/>
    </source>
</evidence>
<accession>A0A8J2RYJ4</accession>
<gene>
    <name evidence="19" type="ORF">DGAL_LOCUS14326</name>
</gene>
<dbReference type="UniPathway" id="UPA00143"/>
<feature type="compositionally biased region" description="Polar residues" evidence="17">
    <location>
        <begin position="12"/>
        <end position="22"/>
    </location>
</feature>
<dbReference type="OrthoDB" id="6108at2759"/>
<evidence type="ECO:0000256" key="11">
    <source>
        <dbReference type="ARBA" id="ARBA00022771"/>
    </source>
</evidence>
<evidence type="ECO:0000256" key="9">
    <source>
        <dbReference type="ARBA" id="ARBA00022723"/>
    </source>
</evidence>
<reference evidence="19" key="1">
    <citation type="submission" date="2021-11" db="EMBL/GenBank/DDBJ databases">
        <authorList>
            <person name="Schell T."/>
        </authorList>
    </citation>
    <scope>NUCLEOTIDE SEQUENCE</scope>
    <source>
        <strain evidence="19">M5</strain>
    </source>
</reference>
<dbReference type="InterPro" id="IPR054476">
    <property type="entry name" value="Ltn1_N"/>
</dbReference>
<dbReference type="GO" id="GO:1990116">
    <property type="term" value="P:ribosome-associated ubiquitin-dependent protein catabolic process"/>
    <property type="evidence" value="ECO:0007669"/>
    <property type="project" value="UniProtKB-UniRule"/>
</dbReference>
<dbReference type="InterPro" id="IPR016024">
    <property type="entry name" value="ARM-type_fold"/>
</dbReference>
<dbReference type="GO" id="GO:0072344">
    <property type="term" value="P:rescue of stalled ribosome"/>
    <property type="evidence" value="ECO:0007669"/>
    <property type="project" value="UniProtKB-UniRule"/>
</dbReference>
<keyword evidence="8 16" id="KW-0808">Transferase</keyword>
<comment type="subcellular location">
    <subcellularLocation>
        <location evidence="2">Cytoplasm</location>
        <location evidence="2">Cytosol</location>
    </subcellularLocation>
</comment>
<keyword evidence="9 16" id="KW-0479">Metal-binding</keyword>
<dbReference type="Pfam" id="PF22999">
    <property type="entry name" value="LTN1_E3_ligase_6th"/>
    <property type="match status" value="1"/>
</dbReference>